<keyword evidence="6 9" id="KW-0812">Transmembrane</keyword>
<dbReference type="PROSITE" id="PS50928">
    <property type="entry name" value="ABC_TM1"/>
    <property type="match status" value="1"/>
</dbReference>
<proteinExistence type="inferred from homology"/>
<comment type="caution">
    <text evidence="11">The sequence shown here is derived from an EMBL/GenBank/DDBJ whole genome shotgun (WGS) entry which is preliminary data.</text>
</comment>
<feature type="transmembrane region" description="Helical" evidence="9">
    <location>
        <begin position="28"/>
        <end position="47"/>
    </location>
</feature>
<keyword evidence="8 9" id="KW-0472">Membrane</keyword>
<evidence type="ECO:0000256" key="2">
    <source>
        <dbReference type="ARBA" id="ARBA00009047"/>
    </source>
</evidence>
<comment type="subcellular location">
    <subcellularLocation>
        <location evidence="1 9">Cell membrane</location>
        <topology evidence="1 9">Multi-pass membrane protein</topology>
    </subcellularLocation>
</comment>
<keyword evidence="12" id="KW-1185">Reference proteome</keyword>
<evidence type="ECO:0000256" key="6">
    <source>
        <dbReference type="ARBA" id="ARBA00022692"/>
    </source>
</evidence>
<dbReference type="RefSeq" id="WP_114447536.1">
    <property type="nucleotide sequence ID" value="NZ_QPHM01000001.1"/>
</dbReference>
<evidence type="ECO:0000256" key="3">
    <source>
        <dbReference type="ARBA" id="ARBA00022448"/>
    </source>
</evidence>
<gene>
    <name evidence="11" type="ORF">DU504_00890</name>
</gene>
<feature type="transmembrane region" description="Helical" evidence="9">
    <location>
        <begin position="257"/>
        <end position="279"/>
    </location>
</feature>
<feature type="transmembrane region" description="Helical" evidence="9">
    <location>
        <begin position="92"/>
        <end position="113"/>
    </location>
</feature>
<evidence type="ECO:0000256" key="7">
    <source>
        <dbReference type="ARBA" id="ARBA00022989"/>
    </source>
</evidence>
<comment type="similarity">
    <text evidence="2">Belongs to the binding-protein-dependent transport system permease family. MalFG subfamily.</text>
</comment>
<evidence type="ECO:0000256" key="9">
    <source>
        <dbReference type="RuleBase" id="RU363032"/>
    </source>
</evidence>
<dbReference type="InterPro" id="IPR050901">
    <property type="entry name" value="BP-dep_ABC_trans_perm"/>
</dbReference>
<feature type="transmembrane region" description="Helical" evidence="9">
    <location>
        <begin position="160"/>
        <end position="180"/>
    </location>
</feature>
<name>A0A368N604_9EURY</name>
<evidence type="ECO:0000313" key="11">
    <source>
        <dbReference type="EMBL" id="RCU45982.1"/>
    </source>
</evidence>
<dbReference type="Pfam" id="PF00528">
    <property type="entry name" value="BPD_transp_1"/>
    <property type="match status" value="1"/>
</dbReference>
<feature type="domain" description="ABC transmembrane type-1" evidence="10">
    <location>
        <begin position="88"/>
        <end position="279"/>
    </location>
</feature>
<protein>
    <submittedName>
        <fullName evidence="11">Carbohydrate ABC transporter permease</fullName>
    </submittedName>
</protein>
<dbReference type="InterPro" id="IPR035906">
    <property type="entry name" value="MetI-like_sf"/>
</dbReference>
<reference evidence="11 12" key="1">
    <citation type="submission" date="2018-07" db="EMBL/GenBank/DDBJ databases">
        <title>Genome sequences of Haloplanus salinus JCM 18368T.</title>
        <authorList>
            <person name="Kim Y.B."/>
            <person name="Roh S.W."/>
        </authorList>
    </citation>
    <scope>NUCLEOTIDE SEQUENCE [LARGE SCALE GENOMIC DNA]</scope>
    <source>
        <strain evidence="11 12">JCM 18368</strain>
    </source>
</reference>
<feature type="transmembrane region" description="Helical" evidence="9">
    <location>
        <begin position="125"/>
        <end position="148"/>
    </location>
</feature>
<feature type="transmembrane region" description="Helical" evidence="9">
    <location>
        <begin position="201"/>
        <end position="224"/>
    </location>
</feature>
<dbReference type="GO" id="GO:0005886">
    <property type="term" value="C:plasma membrane"/>
    <property type="evidence" value="ECO:0007669"/>
    <property type="project" value="UniProtKB-SubCell"/>
</dbReference>
<dbReference type="InterPro" id="IPR000515">
    <property type="entry name" value="MetI-like"/>
</dbReference>
<dbReference type="GO" id="GO:0055085">
    <property type="term" value="P:transmembrane transport"/>
    <property type="evidence" value="ECO:0007669"/>
    <property type="project" value="InterPro"/>
</dbReference>
<keyword evidence="7 9" id="KW-1133">Transmembrane helix</keyword>
<evidence type="ECO:0000256" key="4">
    <source>
        <dbReference type="ARBA" id="ARBA00022475"/>
    </source>
</evidence>
<evidence type="ECO:0000313" key="12">
    <source>
        <dbReference type="Proteomes" id="UP000252189"/>
    </source>
</evidence>
<accession>A0A368N604</accession>
<organism evidence="11 12">
    <name type="scientific">Haloplanus salinus</name>
    <dbReference type="NCBI Taxonomy" id="1126245"/>
    <lineage>
        <taxon>Archaea</taxon>
        <taxon>Methanobacteriati</taxon>
        <taxon>Methanobacteriota</taxon>
        <taxon>Stenosarchaea group</taxon>
        <taxon>Halobacteria</taxon>
        <taxon>Halobacteriales</taxon>
        <taxon>Haloferacaceae</taxon>
        <taxon>Haloplanus</taxon>
    </lineage>
</organism>
<keyword evidence="4" id="KW-1003">Cell membrane</keyword>
<dbReference type="PANTHER" id="PTHR32243">
    <property type="entry name" value="MALTOSE TRANSPORT SYSTEM PERMEASE-RELATED"/>
    <property type="match status" value="1"/>
</dbReference>
<evidence type="ECO:0000256" key="5">
    <source>
        <dbReference type="ARBA" id="ARBA00022597"/>
    </source>
</evidence>
<dbReference type="Proteomes" id="UP000252189">
    <property type="component" value="Unassembled WGS sequence"/>
</dbReference>
<keyword evidence="5" id="KW-0762">Sugar transport</keyword>
<evidence type="ECO:0000259" key="10">
    <source>
        <dbReference type="PROSITE" id="PS50928"/>
    </source>
</evidence>
<evidence type="ECO:0000256" key="1">
    <source>
        <dbReference type="ARBA" id="ARBA00004651"/>
    </source>
</evidence>
<dbReference type="OrthoDB" id="11163at2157"/>
<dbReference type="SUPFAM" id="SSF161098">
    <property type="entry name" value="MetI-like"/>
    <property type="match status" value="1"/>
</dbReference>
<dbReference type="CDD" id="cd06261">
    <property type="entry name" value="TM_PBP2"/>
    <property type="match status" value="1"/>
</dbReference>
<sequence length="294" mass="32374">MSVVEWTRHRLTGTTDEPVSLRGAFRTIGVTSFVSVMLVATLFPLYWTVNTSFKPAPETQTFPPTFTPETFTISPYVDILTGAGSSVLVNSVVVSVGATVLAMVIGVPAGYAYARNPGKVGGKHLAFWILSLRMFPPIAPILPLFFMFRQVGMIDTYPTMMLLYLTFNVPLVVWLMRSFFQDIPQAVEEAAIMDGYSRLEAFFKVSLPLVSPGIVTTTLLVWIFSWNEFQFALVFTRNAAQTYPVIIPALVGGHATLWNQVAALSVMAMIPIIIISLLMQKRLVRGLTLGAVKG</sequence>
<keyword evidence="3 9" id="KW-0813">Transport</keyword>
<dbReference type="Gene3D" id="1.10.3720.10">
    <property type="entry name" value="MetI-like"/>
    <property type="match status" value="1"/>
</dbReference>
<dbReference type="AlphaFoldDB" id="A0A368N604"/>
<dbReference type="EMBL" id="QPHM01000001">
    <property type="protein sequence ID" value="RCU45982.1"/>
    <property type="molecule type" value="Genomic_DNA"/>
</dbReference>
<evidence type="ECO:0000256" key="8">
    <source>
        <dbReference type="ARBA" id="ARBA00023136"/>
    </source>
</evidence>
<dbReference type="PANTHER" id="PTHR32243:SF50">
    <property type="entry name" value="MALTOSE_MALTODEXTRIN TRANSPORT SYSTEM PERMEASE PROTEIN MALG"/>
    <property type="match status" value="1"/>
</dbReference>